<sequence>MAENPRDLQMALNAISIYCEQWKLKINVDKTKIIRFAKIRSNHTPQDFWLKGEKVEVVENYVYLGTTFSFNGKYRHAKMKQVTQAQRALFAIKAQKERYNLPVDIVLDLFDKMILPILLYGCEIWGFEDIDCIEIFYRKFLKYVLRVNMQTTNCMVYGETGRKPLGLKIKSRMICFWHKTLTGVNNKLSFKLLHLLNNLKLRNQYSSPWLLNIERILNSCGLGYVWLN</sequence>
<protein>
    <recommendedName>
        <fullName evidence="3">Endonuclease-reverse transcriptase</fullName>
    </recommendedName>
</protein>
<evidence type="ECO:0000313" key="2">
    <source>
        <dbReference type="Proteomes" id="UP001497623"/>
    </source>
</evidence>
<evidence type="ECO:0000313" key="1">
    <source>
        <dbReference type="EMBL" id="CAL4075680.1"/>
    </source>
</evidence>
<reference evidence="1 2" key="1">
    <citation type="submission" date="2024-05" db="EMBL/GenBank/DDBJ databases">
        <authorList>
            <person name="Wallberg A."/>
        </authorList>
    </citation>
    <scope>NUCLEOTIDE SEQUENCE [LARGE SCALE GENOMIC DNA]</scope>
</reference>
<dbReference type="AlphaFoldDB" id="A0AAV2Q8F8"/>
<keyword evidence="2" id="KW-1185">Reference proteome</keyword>
<feature type="non-terminal residue" evidence="1">
    <location>
        <position position="228"/>
    </location>
</feature>
<comment type="caution">
    <text evidence="1">The sequence shown here is derived from an EMBL/GenBank/DDBJ whole genome shotgun (WGS) entry which is preliminary data.</text>
</comment>
<dbReference type="EMBL" id="CAXKWB010004838">
    <property type="protein sequence ID" value="CAL4075680.1"/>
    <property type="molecule type" value="Genomic_DNA"/>
</dbReference>
<name>A0AAV2Q8F8_MEGNR</name>
<dbReference type="PANTHER" id="PTHR47027:SF20">
    <property type="entry name" value="REVERSE TRANSCRIPTASE-LIKE PROTEIN WITH RNA-DIRECTED DNA POLYMERASE DOMAIN"/>
    <property type="match status" value="1"/>
</dbReference>
<evidence type="ECO:0008006" key="3">
    <source>
        <dbReference type="Google" id="ProtNLM"/>
    </source>
</evidence>
<dbReference type="PANTHER" id="PTHR47027">
    <property type="entry name" value="REVERSE TRANSCRIPTASE DOMAIN-CONTAINING PROTEIN"/>
    <property type="match status" value="1"/>
</dbReference>
<gene>
    <name evidence="1" type="ORF">MNOR_LOCUS9845</name>
</gene>
<dbReference type="Proteomes" id="UP001497623">
    <property type="component" value="Unassembled WGS sequence"/>
</dbReference>
<organism evidence="1 2">
    <name type="scientific">Meganyctiphanes norvegica</name>
    <name type="common">Northern krill</name>
    <name type="synonym">Thysanopoda norvegica</name>
    <dbReference type="NCBI Taxonomy" id="48144"/>
    <lineage>
        <taxon>Eukaryota</taxon>
        <taxon>Metazoa</taxon>
        <taxon>Ecdysozoa</taxon>
        <taxon>Arthropoda</taxon>
        <taxon>Crustacea</taxon>
        <taxon>Multicrustacea</taxon>
        <taxon>Malacostraca</taxon>
        <taxon>Eumalacostraca</taxon>
        <taxon>Eucarida</taxon>
        <taxon>Euphausiacea</taxon>
        <taxon>Euphausiidae</taxon>
        <taxon>Meganyctiphanes</taxon>
    </lineage>
</organism>
<proteinExistence type="predicted"/>
<accession>A0AAV2Q8F8</accession>